<proteinExistence type="predicted"/>
<dbReference type="AlphaFoldDB" id="F4WQ78"/>
<dbReference type="Proteomes" id="UP000007755">
    <property type="component" value="Unassembled WGS sequence"/>
</dbReference>
<evidence type="ECO:0000313" key="1">
    <source>
        <dbReference type="EMBL" id="EGI63624.1"/>
    </source>
</evidence>
<dbReference type="InParanoid" id="F4WQ78"/>
<keyword evidence="2" id="KW-1185">Reference proteome</keyword>
<accession>F4WQ78</accession>
<evidence type="ECO:0000313" key="2">
    <source>
        <dbReference type="Proteomes" id="UP000007755"/>
    </source>
</evidence>
<organism evidence="2">
    <name type="scientific">Acromyrmex echinatior</name>
    <name type="common">Panamanian leafcutter ant</name>
    <name type="synonym">Acromyrmex octospinosus echinatior</name>
    <dbReference type="NCBI Taxonomy" id="103372"/>
    <lineage>
        <taxon>Eukaryota</taxon>
        <taxon>Metazoa</taxon>
        <taxon>Ecdysozoa</taxon>
        <taxon>Arthropoda</taxon>
        <taxon>Hexapoda</taxon>
        <taxon>Insecta</taxon>
        <taxon>Pterygota</taxon>
        <taxon>Neoptera</taxon>
        <taxon>Endopterygota</taxon>
        <taxon>Hymenoptera</taxon>
        <taxon>Apocrita</taxon>
        <taxon>Aculeata</taxon>
        <taxon>Formicoidea</taxon>
        <taxon>Formicidae</taxon>
        <taxon>Myrmicinae</taxon>
        <taxon>Acromyrmex</taxon>
    </lineage>
</organism>
<gene>
    <name evidence="1" type="ORF">G5I_07962</name>
</gene>
<protein>
    <submittedName>
        <fullName evidence="1">Uncharacterized protein</fullName>
    </submittedName>
</protein>
<reference evidence="1" key="1">
    <citation type="submission" date="2011-02" db="EMBL/GenBank/DDBJ databases">
        <title>The genome of the leaf-cutting ant Acromyrmex echinatior suggests key adaptations to social evolution and fungus farming.</title>
        <authorList>
            <person name="Nygaard S."/>
            <person name="Zhang G."/>
        </authorList>
    </citation>
    <scope>NUCLEOTIDE SEQUENCE</scope>
</reference>
<sequence length="142" mass="14959">MGGTAGDADGKGELDGGCDGAGPLAAEVKVRRCTVENPLSESGPFAVLGVTTPIPASLLWRPSSSQRSYWLSNVLFAESVSPIPEEVAVDLISSIGISSNDEDVAHVGLFNESEPHEFQVKTTMMMRAIQGRGIDRGKNRSA</sequence>
<dbReference type="EMBL" id="GL888264">
    <property type="protein sequence ID" value="EGI63624.1"/>
    <property type="molecule type" value="Genomic_DNA"/>
</dbReference>
<name>F4WQ78_ACREC</name>